<feature type="region of interest" description="Disordered" evidence="1">
    <location>
        <begin position="980"/>
        <end position="1004"/>
    </location>
</feature>
<accession>A0A7R7VJ57</accession>
<feature type="compositionally biased region" description="Polar residues" evidence="1">
    <location>
        <begin position="1072"/>
        <end position="1090"/>
    </location>
</feature>
<feature type="region of interest" description="Disordered" evidence="1">
    <location>
        <begin position="749"/>
        <end position="771"/>
    </location>
</feature>
<reference evidence="3" key="1">
    <citation type="submission" date="2021-01" db="EMBL/GenBank/DDBJ databases">
        <authorList>
            <consortium name="Aspergillus chevalieri M1 genome sequencing consortium"/>
            <person name="Kazuki M."/>
            <person name="Futagami T."/>
        </authorList>
    </citation>
    <scope>NUCLEOTIDE SEQUENCE</scope>
    <source>
        <strain evidence="3">M1</strain>
    </source>
</reference>
<feature type="region of interest" description="Disordered" evidence="1">
    <location>
        <begin position="897"/>
        <end position="951"/>
    </location>
</feature>
<dbReference type="PANTHER" id="PTHR48187:SF2">
    <property type="entry name" value="LD21810P"/>
    <property type="match status" value="1"/>
</dbReference>
<dbReference type="Proteomes" id="UP000637239">
    <property type="component" value="Chromosome 2"/>
</dbReference>
<feature type="region of interest" description="Disordered" evidence="1">
    <location>
        <begin position="1427"/>
        <end position="1457"/>
    </location>
</feature>
<dbReference type="SUPFAM" id="SSF53474">
    <property type="entry name" value="alpha/beta-Hydrolases"/>
    <property type="match status" value="1"/>
</dbReference>
<feature type="compositionally biased region" description="Low complexity" evidence="1">
    <location>
        <begin position="1110"/>
        <end position="1129"/>
    </location>
</feature>
<evidence type="ECO:0000313" key="4">
    <source>
        <dbReference type="Proteomes" id="UP000637239"/>
    </source>
</evidence>
<feature type="domain" description="NB-ARC" evidence="2">
    <location>
        <begin position="424"/>
        <end position="588"/>
    </location>
</feature>
<feature type="compositionally biased region" description="Low complexity" evidence="1">
    <location>
        <begin position="927"/>
        <end position="946"/>
    </location>
</feature>
<dbReference type="Pfam" id="PF00931">
    <property type="entry name" value="NB-ARC"/>
    <property type="match status" value="1"/>
</dbReference>
<keyword evidence="4" id="KW-1185">Reference proteome</keyword>
<feature type="compositionally biased region" description="Polar residues" evidence="1">
    <location>
        <begin position="749"/>
        <end position="760"/>
    </location>
</feature>
<dbReference type="PANTHER" id="PTHR48187">
    <property type="entry name" value="LD21810P"/>
    <property type="match status" value="1"/>
</dbReference>
<gene>
    <name evidence="3" type="ORF">ACHE_21135A</name>
</gene>
<dbReference type="RefSeq" id="XP_043134199.1">
    <property type="nucleotide sequence ID" value="XM_043285514.1"/>
</dbReference>
<dbReference type="KEGG" id="ache:ACHE_21135A"/>
<dbReference type="EMBL" id="AP024417">
    <property type="protein sequence ID" value="BCR85677.1"/>
    <property type="molecule type" value="Genomic_DNA"/>
</dbReference>
<dbReference type="Gene3D" id="3.40.50.1820">
    <property type="entry name" value="alpha/beta hydrolase"/>
    <property type="match status" value="1"/>
</dbReference>
<evidence type="ECO:0000313" key="3">
    <source>
        <dbReference type="EMBL" id="BCR85677.1"/>
    </source>
</evidence>
<evidence type="ECO:0000259" key="2">
    <source>
        <dbReference type="Pfam" id="PF00931"/>
    </source>
</evidence>
<feature type="region of interest" description="Disordered" evidence="1">
    <location>
        <begin position="369"/>
        <end position="391"/>
    </location>
</feature>
<dbReference type="GO" id="GO:0043531">
    <property type="term" value="F:ADP binding"/>
    <property type="evidence" value="ECO:0007669"/>
    <property type="project" value="InterPro"/>
</dbReference>
<dbReference type="InterPro" id="IPR027417">
    <property type="entry name" value="P-loop_NTPase"/>
</dbReference>
<organism evidence="3 4">
    <name type="scientific">Aspergillus chevalieri</name>
    <name type="common">Eurotium chevalieri</name>
    <dbReference type="NCBI Taxonomy" id="182096"/>
    <lineage>
        <taxon>Eukaryota</taxon>
        <taxon>Fungi</taxon>
        <taxon>Dikarya</taxon>
        <taxon>Ascomycota</taxon>
        <taxon>Pezizomycotina</taxon>
        <taxon>Eurotiomycetes</taxon>
        <taxon>Eurotiomycetidae</taxon>
        <taxon>Eurotiales</taxon>
        <taxon>Aspergillaceae</taxon>
        <taxon>Aspergillus</taxon>
        <taxon>Aspergillus subgen. Aspergillus</taxon>
    </lineage>
</organism>
<protein>
    <recommendedName>
        <fullName evidence="2">NB-ARC domain-containing protein</fullName>
    </recommendedName>
</protein>
<dbReference type="InterPro" id="IPR002182">
    <property type="entry name" value="NB-ARC"/>
</dbReference>
<reference evidence="3" key="2">
    <citation type="submission" date="2021-02" db="EMBL/GenBank/DDBJ databases">
        <title>Aspergillus chevalieri M1 genome sequence.</title>
        <authorList>
            <person name="Kadooka C."/>
            <person name="Mori K."/>
            <person name="Futagami T."/>
        </authorList>
    </citation>
    <scope>NUCLEOTIDE SEQUENCE</scope>
    <source>
        <strain evidence="3">M1</strain>
    </source>
</reference>
<name>A0A7R7VJ57_ASPCH</name>
<feature type="compositionally biased region" description="Pro residues" evidence="1">
    <location>
        <begin position="1358"/>
        <end position="1370"/>
    </location>
</feature>
<sequence>MADPDKIKPYGLSQIYCSKEPLVDIVFVHGLNGHPYHTWKSQSGVFWPAELLPEVLEHVRILTYGYNAEVAAFRDGSSRDHIHHHAETLASGLAANRNLRKCSDRPIIFVCHSLGGLVVKRTLIHCRNVTNEKIEHLRSIFVSTYGILFLGTPHNGSDVAKWGSLLQNICSAVLPRKIVESSSQLISALKTDNETLQNINSLFAEILPRYHIYFFHETRSTDIKGTRQLIVDETSAAPYIEGVERMGIEADHSSMCKFDDETAPGYEAVAEAILRYSEAAPALIAHRWHEEESTREMWKHYKIGELRGTADNTTAGPEYRDEHITSPAQSAQIASGSGLITHPDFPNVHPISHVSQVAQQIQVPVVYVPPPGGPSASAPDPTSSTELPAPSEREPFFIVPPGFHPNATFYGMEKELRLMHDRLYKARKRADRLTAVLIHGVPGSGKTHLARQYIWDQRKCYPGGIFWVDAKSRQSTYKSYWEIAQAASLAPDDQQFEESEATAPQQFVFEVRDWFQAREEWLLIFDGIAFDQDEDLNHFKQILPFRPRSNIIYTSIDRTLARKQRLFEPYCLTVPPLEEEDACKLLFKDIGVKNPDRAQKKKAIALVKHYECLPLAIHAISHRLSATGKPIVNYQINSHLTDEKLAEPFLSIMHDLYRMEHFAALNLINLLAFLGHQVPVGLINMGRGALESWDVEVMTSSRPGDRPEIDATLGTLIRYGLLERTANSPKQQQSFSSQSDGDEILESTVQTPALSESQTDSNEDGSRDSYFETNLGPGAIDVIRIHSVVQGFCRDELKIMDKEQASQPLMASIASLGPGSTGFYDSWLVVTTSMFCASYEKAKTRMVAIDYGGMVKDYREYETHGSRLLEHYPKKARKISKAPVTVRQAHEDLTRAMGNIRGELRRLSRSSTQVAPPKLKSVFDRTSSSSSSLPDSSSNEENSPEPTLDLGEIKPAHVESPQEMPSSYQLELFPPHIFREPSRDYETDDESEVNMKKPKRGKPLSQMVREVRRPRPAAPVLRVFQVHGHNVPSNNSDRGRRGSQGSAAEALAAVHHGTPPSSRDSNVDLAITSPSGEENIPTYATTATSRRTNELIDAAKRRPYSPPAGRPASRAPARSSAESLVSRSSNIAPFSPDLRSERMSHSLSSEAGPDLIAQHLESLEMKATQEAQFQQLHSSATLRPHEPAADLSGSVSSIFAYGNQSMHIEGNPEIRDSRRMSGHSRSGLVGQSATHLMSVHHPSAFMPGSSPPSMTDMNMPGYHANATDPVPVTAEPMSRGPSANSRQSWTTDPVLYPPPVVPHIQPNTGTTTAPMPISPFPQIVPEHPAVTGMGGWIGELPPQPAPSAGLHPDSAYASPPPAPPLEPTPAPATAQGMYFGGQPVDLSGARHRLFGHAPAPAPAPFPFASPANIATYQLYHPNLSTPMIPQPVDMGPPRGVPARRGRSGSAPGEGWGQ</sequence>
<feature type="region of interest" description="Disordered" evidence="1">
    <location>
        <begin position="1028"/>
        <end position="1148"/>
    </location>
</feature>
<dbReference type="Gene3D" id="3.40.50.300">
    <property type="entry name" value="P-loop containing nucleotide triphosphate hydrolases"/>
    <property type="match status" value="1"/>
</dbReference>
<dbReference type="InterPro" id="IPR029058">
    <property type="entry name" value="AB_hydrolase_fold"/>
</dbReference>
<proteinExistence type="predicted"/>
<dbReference type="SUPFAM" id="SSF52540">
    <property type="entry name" value="P-loop containing nucleoside triphosphate hydrolases"/>
    <property type="match status" value="1"/>
</dbReference>
<feature type="compositionally biased region" description="Basic and acidic residues" evidence="1">
    <location>
        <begin position="1091"/>
        <end position="1100"/>
    </location>
</feature>
<dbReference type="GeneID" id="66980036"/>
<evidence type="ECO:0000256" key="1">
    <source>
        <dbReference type="SAM" id="MobiDB-lite"/>
    </source>
</evidence>
<feature type="region of interest" description="Disordered" evidence="1">
    <location>
        <begin position="1340"/>
        <end position="1376"/>
    </location>
</feature>